<dbReference type="Proteomes" id="UP000323560">
    <property type="component" value="Chromosome"/>
</dbReference>
<sequence length="181" mass="19547">MQDGGVQGVRKALFPVSGGIALRYAVINLGISFPLHGLIIWAGWQPEDHDSHLNPVALVLAGILLAPVLETFLNFWIPIWIVDKLFGGKAFAHGLAWVACVAPFVWVHYGGAHFHRSFLTALCTGVVGGTCFYLCYRRAEASEGLSAFWTTVLCHGLFNGLVALVAGLLVVLTRAFPALSF</sequence>
<organism evidence="2 3">
    <name type="scientific">Gluconobacter thailandicus</name>
    <dbReference type="NCBI Taxonomy" id="257438"/>
    <lineage>
        <taxon>Bacteria</taxon>
        <taxon>Pseudomonadati</taxon>
        <taxon>Pseudomonadota</taxon>
        <taxon>Alphaproteobacteria</taxon>
        <taxon>Acetobacterales</taxon>
        <taxon>Acetobacteraceae</taxon>
        <taxon>Gluconobacter</taxon>
    </lineage>
</organism>
<feature type="transmembrane region" description="Helical" evidence="1">
    <location>
        <begin position="94"/>
        <end position="112"/>
    </location>
</feature>
<accession>A0AAP9JJ42</accession>
<keyword evidence="1" id="KW-0812">Transmembrane</keyword>
<gene>
    <name evidence="2" type="ORF">FXF46_04880</name>
</gene>
<protein>
    <submittedName>
        <fullName evidence="2">Uncharacterized protein</fullName>
    </submittedName>
</protein>
<feature type="transmembrane region" description="Helical" evidence="1">
    <location>
        <begin position="21"/>
        <end position="44"/>
    </location>
</feature>
<evidence type="ECO:0000313" key="2">
    <source>
        <dbReference type="EMBL" id="QEH97580.1"/>
    </source>
</evidence>
<dbReference type="AlphaFoldDB" id="A0AAP9JJ42"/>
<name>A0AAP9JJ42_GLUTH</name>
<keyword evidence="1" id="KW-1133">Transmembrane helix</keyword>
<evidence type="ECO:0000256" key="1">
    <source>
        <dbReference type="SAM" id="Phobius"/>
    </source>
</evidence>
<feature type="transmembrane region" description="Helical" evidence="1">
    <location>
        <begin position="118"/>
        <end position="136"/>
    </location>
</feature>
<dbReference type="KEGG" id="gti:FXF46_04880"/>
<keyword evidence="1" id="KW-0472">Membrane</keyword>
<proteinExistence type="predicted"/>
<feature type="transmembrane region" description="Helical" evidence="1">
    <location>
        <begin position="148"/>
        <end position="172"/>
    </location>
</feature>
<evidence type="ECO:0000313" key="3">
    <source>
        <dbReference type="Proteomes" id="UP000323560"/>
    </source>
</evidence>
<reference evidence="2 3" key="1">
    <citation type="submission" date="2019-08" db="EMBL/GenBank/DDBJ databases">
        <title>Gluconobacter frateurii HD924 genome.</title>
        <authorList>
            <person name="Liu Y."/>
            <person name="Zhang P."/>
        </authorList>
    </citation>
    <scope>NUCLEOTIDE SEQUENCE [LARGE SCALE GENOMIC DNA]</scope>
    <source>
        <strain evidence="2 3">HD924</strain>
    </source>
</reference>
<dbReference type="EMBL" id="CP043043">
    <property type="protein sequence ID" value="QEH97580.1"/>
    <property type="molecule type" value="Genomic_DNA"/>
</dbReference>
<feature type="transmembrane region" description="Helical" evidence="1">
    <location>
        <begin position="56"/>
        <end position="82"/>
    </location>
</feature>